<feature type="binding site" evidence="10">
    <location>
        <position position="461"/>
    </location>
    <ligand>
        <name>(6S)-5-formyl-5,6,7,8-tetrahydrofolate</name>
        <dbReference type="ChEBI" id="CHEBI:57457"/>
    </ligand>
</feature>
<dbReference type="GO" id="GO:0005829">
    <property type="term" value="C:cytosol"/>
    <property type="evidence" value="ECO:0007669"/>
    <property type="project" value="TreeGrafter"/>
</dbReference>
<evidence type="ECO:0000256" key="4">
    <source>
        <dbReference type="ARBA" id="ARBA00022723"/>
    </source>
</evidence>
<keyword evidence="9 10" id="KW-0342">GTP-binding</keyword>
<dbReference type="AlphaFoldDB" id="A0A3A1QUD4"/>
<dbReference type="Pfam" id="PF12631">
    <property type="entry name" value="MnmE_helical"/>
    <property type="match status" value="1"/>
</dbReference>
<dbReference type="EMBL" id="QXIR01000021">
    <property type="protein sequence ID" value="RIW31576.1"/>
    <property type="molecule type" value="Genomic_DNA"/>
</dbReference>
<dbReference type="Proteomes" id="UP000265801">
    <property type="component" value="Unassembled WGS sequence"/>
</dbReference>
<dbReference type="CDD" id="cd04164">
    <property type="entry name" value="trmE"/>
    <property type="match status" value="1"/>
</dbReference>
<feature type="domain" description="TrmE-type G" evidence="12">
    <location>
        <begin position="223"/>
        <end position="382"/>
    </location>
</feature>
<organism evidence="13 14">
    <name type="scientific">Bacillus salacetis</name>
    <dbReference type="NCBI Taxonomy" id="2315464"/>
    <lineage>
        <taxon>Bacteria</taxon>
        <taxon>Bacillati</taxon>
        <taxon>Bacillota</taxon>
        <taxon>Bacilli</taxon>
        <taxon>Bacillales</taxon>
        <taxon>Bacillaceae</taxon>
        <taxon>Bacillus</taxon>
    </lineage>
</organism>
<comment type="caution">
    <text evidence="10">Lacks conserved residue(s) required for the propagation of feature annotation.</text>
</comment>
<dbReference type="NCBIfam" id="TIGR00231">
    <property type="entry name" value="small_GTP"/>
    <property type="match status" value="1"/>
</dbReference>
<dbReference type="GO" id="GO:0003924">
    <property type="term" value="F:GTPase activity"/>
    <property type="evidence" value="ECO:0007669"/>
    <property type="project" value="UniProtKB-UniRule"/>
</dbReference>
<feature type="binding site" evidence="10">
    <location>
        <position position="254"/>
    </location>
    <ligand>
        <name>K(+)</name>
        <dbReference type="ChEBI" id="CHEBI:29103"/>
    </ligand>
</feature>
<gene>
    <name evidence="10 13" type="primary">mnmE</name>
    <name evidence="10" type="synonym">trmE</name>
    <name evidence="13" type="ORF">D3H55_14865</name>
</gene>
<dbReference type="GO" id="GO:0005525">
    <property type="term" value="F:GTP binding"/>
    <property type="evidence" value="ECO:0007669"/>
    <property type="project" value="UniProtKB-UniRule"/>
</dbReference>
<dbReference type="PANTHER" id="PTHR42714">
    <property type="entry name" value="TRNA MODIFICATION GTPASE GTPBP3"/>
    <property type="match status" value="1"/>
</dbReference>
<keyword evidence="4 10" id="KW-0479">Metal-binding</keyword>
<keyword evidence="6 10" id="KW-0378">Hydrolase</keyword>
<feature type="binding site" evidence="10">
    <location>
        <begin position="277"/>
        <end position="280"/>
    </location>
    <ligand>
        <name>GTP</name>
        <dbReference type="ChEBI" id="CHEBI:37565"/>
    </ligand>
</feature>
<dbReference type="InterPro" id="IPR027368">
    <property type="entry name" value="MnmE_dom2"/>
</dbReference>
<dbReference type="InterPro" id="IPR018948">
    <property type="entry name" value="GTP-bd_TrmE_N"/>
</dbReference>
<evidence type="ECO:0000256" key="3">
    <source>
        <dbReference type="ARBA" id="ARBA00022694"/>
    </source>
</evidence>
<dbReference type="InterPro" id="IPR027417">
    <property type="entry name" value="P-loop_NTPase"/>
</dbReference>
<dbReference type="HAMAP" id="MF_00379">
    <property type="entry name" value="GTPase_MnmE"/>
    <property type="match status" value="1"/>
</dbReference>
<feature type="binding site" evidence="10">
    <location>
        <position position="87"/>
    </location>
    <ligand>
        <name>(6S)-5-formyl-5,6,7,8-tetrahydrofolate</name>
        <dbReference type="ChEBI" id="CHEBI:57457"/>
    </ligand>
</feature>
<dbReference type="PRINTS" id="PR00449">
    <property type="entry name" value="RASTRNSFRMNG"/>
</dbReference>
<evidence type="ECO:0000256" key="9">
    <source>
        <dbReference type="ARBA" id="ARBA00023134"/>
    </source>
</evidence>
<evidence type="ECO:0000313" key="13">
    <source>
        <dbReference type="EMBL" id="RIW31576.1"/>
    </source>
</evidence>
<evidence type="ECO:0000256" key="8">
    <source>
        <dbReference type="ARBA" id="ARBA00022958"/>
    </source>
</evidence>
<dbReference type="GO" id="GO:0030488">
    <property type="term" value="P:tRNA methylation"/>
    <property type="evidence" value="ECO:0007669"/>
    <property type="project" value="TreeGrafter"/>
</dbReference>
<keyword evidence="3 10" id="KW-0819">tRNA processing</keyword>
<dbReference type="OrthoDB" id="9805918at2"/>
<feature type="binding site" evidence="10">
    <location>
        <position position="257"/>
    </location>
    <ligand>
        <name>K(+)</name>
        <dbReference type="ChEBI" id="CHEBI:29103"/>
    </ligand>
</feature>
<feature type="binding site" evidence="10">
    <location>
        <begin position="233"/>
        <end position="238"/>
    </location>
    <ligand>
        <name>GTP</name>
        <dbReference type="ChEBI" id="CHEBI:37565"/>
    </ligand>
</feature>
<dbReference type="FunFam" id="3.30.1360.120:FF:000003">
    <property type="entry name" value="tRNA modification GTPase MnmE"/>
    <property type="match status" value="1"/>
</dbReference>
<keyword evidence="2 10" id="KW-0963">Cytoplasm</keyword>
<evidence type="ECO:0000256" key="7">
    <source>
        <dbReference type="ARBA" id="ARBA00022842"/>
    </source>
</evidence>
<reference evidence="13 14" key="1">
    <citation type="submission" date="2018-09" db="EMBL/GenBank/DDBJ databases">
        <title>Bacillus saliacetes sp. nov., isolated from Thai shrimp paste (Ka-pi).</title>
        <authorList>
            <person name="Daroonpunt R."/>
            <person name="Tanasupawat S."/>
            <person name="Yiamsombut S."/>
        </authorList>
    </citation>
    <scope>NUCLEOTIDE SEQUENCE [LARGE SCALE GENOMIC DNA]</scope>
    <source>
        <strain evidence="13 14">SKP7-4</strain>
    </source>
</reference>
<dbReference type="PANTHER" id="PTHR42714:SF2">
    <property type="entry name" value="TRNA MODIFICATION GTPASE GTPBP3, MITOCHONDRIAL"/>
    <property type="match status" value="1"/>
</dbReference>
<comment type="caution">
    <text evidence="13">The sequence shown here is derived from an EMBL/GenBank/DDBJ whole genome shotgun (WGS) entry which is preliminary data.</text>
</comment>
<dbReference type="NCBIfam" id="TIGR00450">
    <property type="entry name" value="mnmE_trmE_thdF"/>
    <property type="match status" value="1"/>
</dbReference>
<dbReference type="EC" id="3.6.-.-" evidence="10"/>
<dbReference type="InterPro" id="IPR006073">
    <property type="entry name" value="GTP-bd"/>
</dbReference>
<dbReference type="Gene3D" id="1.20.120.430">
    <property type="entry name" value="tRNA modification GTPase MnmE domain 2"/>
    <property type="match status" value="1"/>
</dbReference>
<dbReference type="InterPro" id="IPR027266">
    <property type="entry name" value="TrmE/GcvT-like"/>
</dbReference>
<evidence type="ECO:0000259" key="12">
    <source>
        <dbReference type="PROSITE" id="PS51709"/>
    </source>
</evidence>
<keyword evidence="5 10" id="KW-0547">Nucleotide-binding</keyword>
<feature type="binding site" evidence="10">
    <location>
        <position position="233"/>
    </location>
    <ligand>
        <name>K(+)</name>
        <dbReference type="ChEBI" id="CHEBI:29103"/>
    </ligand>
</feature>
<dbReference type="GO" id="GO:0002098">
    <property type="term" value="P:tRNA wobble uridine modification"/>
    <property type="evidence" value="ECO:0007669"/>
    <property type="project" value="TreeGrafter"/>
</dbReference>
<dbReference type="InterPro" id="IPR031168">
    <property type="entry name" value="G_TrmE"/>
</dbReference>
<dbReference type="GO" id="GO:0046872">
    <property type="term" value="F:metal ion binding"/>
    <property type="evidence" value="ECO:0007669"/>
    <property type="project" value="UniProtKB-KW"/>
</dbReference>
<dbReference type="RefSeq" id="WP_119548042.1">
    <property type="nucleotide sequence ID" value="NZ_QXIR01000021.1"/>
</dbReference>
<evidence type="ECO:0000313" key="14">
    <source>
        <dbReference type="Proteomes" id="UP000265801"/>
    </source>
</evidence>
<protein>
    <recommendedName>
        <fullName evidence="10">tRNA modification GTPase MnmE</fullName>
        <ecNumber evidence="10">3.6.-.-</ecNumber>
    </recommendedName>
</protein>
<feature type="binding site" evidence="10">
    <location>
        <begin position="252"/>
        <end position="258"/>
    </location>
    <ligand>
        <name>GTP</name>
        <dbReference type="ChEBI" id="CHEBI:37565"/>
    </ligand>
</feature>
<evidence type="ECO:0000256" key="10">
    <source>
        <dbReference type="HAMAP-Rule" id="MF_00379"/>
    </source>
</evidence>
<feature type="binding site" evidence="10">
    <location>
        <position position="126"/>
    </location>
    <ligand>
        <name>(6S)-5-formyl-5,6,7,8-tetrahydrofolate</name>
        <dbReference type="ChEBI" id="CHEBI:57457"/>
    </ligand>
</feature>
<keyword evidence="7 10" id="KW-0460">Magnesium</keyword>
<evidence type="ECO:0000256" key="5">
    <source>
        <dbReference type="ARBA" id="ARBA00022741"/>
    </source>
</evidence>
<comment type="subunit">
    <text evidence="10">Homodimer. Heterotetramer of two MnmE and two MnmG subunits.</text>
</comment>
<dbReference type="FunFam" id="3.40.50.300:FF:000494">
    <property type="entry name" value="tRNA modification GTPase MnmE"/>
    <property type="match status" value="1"/>
</dbReference>
<dbReference type="Pfam" id="PF10396">
    <property type="entry name" value="TrmE_N"/>
    <property type="match status" value="1"/>
</dbReference>
<evidence type="ECO:0000256" key="11">
    <source>
        <dbReference type="RuleBase" id="RU003313"/>
    </source>
</evidence>
<dbReference type="InterPro" id="IPR004520">
    <property type="entry name" value="GTPase_MnmE"/>
</dbReference>
<keyword evidence="14" id="KW-1185">Reference proteome</keyword>
<dbReference type="Pfam" id="PF01926">
    <property type="entry name" value="MMR_HSR1"/>
    <property type="match status" value="1"/>
</dbReference>
<feature type="binding site" evidence="10">
    <location>
        <position position="252"/>
    </location>
    <ligand>
        <name>K(+)</name>
        <dbReference type="ChEBI" id="CHEBI:29103"/>
    </ligand>
</feature>
<dbReference type="InterPro" id="IPR005225">
    <property type="entry name" value="Small_GTP-bd"/>
</dbReference>
<dbReference type="Gene3D" id="3.40.50.300">
    <property type="entry name" value="P-loop containing nucleotide triphosphate hydrolases"/>
    <property type="match status" value="1"/>
</dbReference>
<sequence>MEFDTIAAISTPMGEGAIAIVRLSGDDAFDIADKVFKGVKGNSVHDFASHTINYGNIIDPKTGAVVEEVMMSVMKGPKTFTREDIIEINCHGGLVSVNKVLQLVLKAGARLAEPGEFTKRAFLNGRVDLSQAEAVMDLIRAKTDRAMNVALNQMEGRLSNLIRKLRQEILETLAHVEVNIDYPEYDDVEEMTHDVLLEKSKYVREEIEKLLRTSEQGKILREGLSTVIIGRPNVGKSSLLNSLVHENKAIVTDIPGTTRDVIEEYVNVRGVPLRLVDTAGIRETEDIVERIGVERSRQVLKEADLILLVLNYSDEFTHEDEQLFKAVEGMDVIVIVNKTDLTQKIDMVRVKELSAEHAIVTTSLLEEQGIDELEEAISSLFFAGSIEAGDMTYVSNSRHIALLNQAHASIDEAINGVEMGTPIDIAQIDLTRTWELLGEIIGESVHESLIDQLFSQFCLGK</sequence>
<accession>A0A3A1QUD4</accession>
<dbReference type="PROSITE" id="PS51709">
    <property type="entry name" value="G_TRME"/>
    <property type="match status" value="1"/>
</dbReference>
<dbReference type="InterPro" id="IPR025867">
    <property type="entry name" value="MnmE_helical"/>
</dbReference>
<comment type="similarity">
    <text evidence="1 10 11">Belongs to the TRAFAC class TrmE-Era-EngA-EngB-Septin-like GTPase superfamily. TrmE GTPase family.</text>
</comment>
<dbReference type="Gene3D" id="3.30.1360.120">
    <property type="entry name" value="Probable tRNA modification gtpase trme, domain 1"/>
    <property type="match status" value="1"/>
</dbReference>
<dbReference type="GO" id="GO:0042802">
    <property type="term" value="F:identical protein binding"/>
    <property type="evidence" value="ECO:0007669"/>
    <property type="project" value="UniProtKB-ARBA"/>
</dbReference>
<feature type="binding site" evidence="10">
    <location>
        <position position="258"/>
    </location>
    <ligand>
        <name>Mg(2+)</name>
        <dbReference type="ChEBI" id="CHEBI:18420"/>
    </ligand>
</feature>
<keyword evidence="8 10" id="KW-0630">Potassium</keyword>
<name>A0A3A1QUD4_9BACI</name>
<proteinExistence type="inferred from homology"/>
<dbReference type="NCBIfam" id="NF003661">
    <property type="entry name" value="PRK05291.1-3"/>
    <property type="match status" value="1"/>
</dbReference>
<comment type="cofactor">
    <cofactor evidence="10">
        <name>K(+)</name>
        <dbReference type="ChEBI" id="CHEBI:29103"/>
    </cofactor>
    <text evidence="10">Binds 1 potassium ion per subunit.</text>
</comment>
<feature type="binding site" evidence="10">
    <location>
        <position position="22"/>
    </location>
    <ligand>
        <name>(6S)-5-formyl-5,6,7,8-tetrahydrofolate</name>
        <dbReference type="ChEBI" id="CHEBI:57457"/>
    </ligand>
</feature>
<dbReference type="SUPFAM" id="SSF52540">
    <property type="entry name" value="P-loop containing nucleoside triphosphate hydrolases"/>
    <property type="match status" value="1"/>
</dbReference>
<feature type="binding site" evidence="10">
    <location>
        <position position="237"/>
    </location>
    <ligand>
        <name>Mg(2+)</name>
        <dbReference type="ChEBI" id="CHEBI:18420"/>
    </ligand>
</feature>
<comment type="function">
    <text evidence="10">Exhibits a very high intrinsic GTPase hydrolysis rate. Involved in the addition of a carboxymethylaminomethyl (cmnm) group at the wobble position (U34) of certain tRNAs, forming tRNA-cmnm(5)s(2)U34.</text>
</comment>
<comment type="subcellular location">
    <subcellularLocation>
        <location evidence="10">Cytoplasm</location>
    </subcellularLocation>
</comment>
<evidence type="ECO:0000256" key="2">
    <source>
        <dbReference type="ARBA" id="ARBA00022490"/>
    </source>
</evidence>
<dbReference type="CDD" id="cd14858">
    <property type="entry name" value="TrmE_N"/>
    <property type="match status" value="1"/>
</dbReference>
<evidence type="ECO:0000256" key="6">
    <source>
        <dbReference type="ARBA" id="ARBA00022801"/>
    </source>
</evidence>
<evidence type="ECO:0000256" key="1">
    <source>
        <dbReference type="ARBA" id="ARBA00011043"/>
    </source>
</evidence>